<organism evidence="1 2">
    <name type="scientific">Croceibacterium salegens</name>
    <dbReference type="NCBI Taxonomy" id="1737568"/>
    <lineage>
        <taxon>Bacteria</taxon>
        <taxon>Pseudomonadati</taxon>
        <taxon>Pseudomonadota</taxon>
        <taxon>Alphaproteobacteria</taxon>
        <taxon>Sphingomonadales</taxon>
        <taxon>Erythrobacteraceae</taxon>
        <taxon>Croceibacterium</taxon>
    </lineage>
</organism>
<protein>
    <submittedName>
        <fullName evidence="1">Uncharacterized protein</fullName>
    </submittedName>
</protein>
<name>A0A6I4SZU3_9SPHN</name>
<gene>
    <name evidence="1" type="ORF">GRI89_17715</name>
</gene>
<dbReference type="AlphaFoldDB" id="A0A6I4SZU3"/>
<dbReference type="RefSeq" id="WP_159798417.1">
    <property type="nucleotide sequence ID" value="NZ_WTYM01000063.1"/>
</dbReference>
<proteinExistence type="predicted"/>
<sequence length="301" mass="32435">MGEAPAFSVLFRIALLALGISKARAASLLQVDKSLVGRWAAGTVKPTEHNLARITELVAERVPGFSMHDWQRDIDTFSDLVGVDPALAHRSVEPPTAVGGGILNCVVEARIETERRGAAYEGFWRTVRPSLVMPDRVFHDYGMIRKGGFGLLEVTMGGAGLTFKGWALPLEGNLFAMLDAMVGFTPLFLIFKGVSLPKVTRLDGLVLHAALDAARTPTAMPILLERVGDLTGDPREDERICSEMGLNDPFEDEADISEEVRSHLFRDTGPTAAAAGGDLFLTVSAVSRLLRGMTPPGQLEG</sequence>
<accession>A0A6I4SZU3</accession>
<dbReference type="OrthoDB" id="8902678at2"/>
<evidence type="ECO:0000313" key="2">
    <source>
        <dbReference type="Proteomes" id="UP000433652"/>
    </source>
</evidence>
<dbReference type="Proteomes" id="UP000433652">
    <property type="component" value="Unassembled WGS sequence"/>
</dbReference>
<evidence type="ECO:0000313" key="1">
    <source>
        <dbReference type="EMBL" id="MXO61383.1"/>
    </source>
</evidence>
<reference evidence="1 2" key="1">
    <citation type="submission" date="2019-12" db="EMBL/GenBank/DDBJ databases">
        <title>Genomic-based taxomic classification of the family Erythrobacteraceae.</title>
        <authorList>
            <person name="Xu L."/>
        </authorList>
    </citation>
    <scope>NUCLEOTIDE SEQUENCE [LARGE SCALE GENOMIC DNA]</scope>
    <source>
        <strain evidence="1 2">MCCC 1K01500</strain>
    </source>
</reference>
<comment type="caution">
    <text evidence="1">The sequence shown here is derived from an EMBL/GenBank/DDBJ whole genome shotgun (WGS) entry which is preliminary data.</text>
</comment>
<dbReference type="EMBL" id="WTYM01000063">
    <property type="protein sequence ID" value="MXO61383.1"/>
    <property type="molecule type" value="Genomic_DNA"/>
</dbReference>
<keyword evidence="2" id="KW-1185">Reference proteome</keyword>